<name>A0ABV5GS18_9FLAO</name>
<keyword evidence="3" id="KW-1185">Reference proteome</keyword>
<reference evidence="2 3" key="1">
    <citation type="submission" date="2024-09" db="EMBL/GenBank/DDBJ databases">
        <authorList>
            <person name="Sun Q."/>
            <person name="Mori K."/>
        </authorList>
    </citation>
    <scope>NUCLEOTIDE SEQUENCE [LARGE SCALE GENOMIC DNA]</scope>
    <source>
        <strain evidence="2 3">CECT 7955</strain>
    </source>
</reference>
<gene>
    <name evidence="2" type="ORF">ACFFVF_16715</name>
</gene>
<evidence type="ECO:0000256" key="1">
    <source>
        <dbReference type="SAM" id="Phobius"/>
    </source>
</evidence>
<sequence length="83" mass="9352">MKKENTNKNTLHAIVNIIQAISLVFTIIGLNSQSKSKPAKNAFLDDIHKHMAKVKLDEMKVKNGKNKNTIAFDSIFIAMKNKK</sequence>
<keyword evidence="1" id="KW-0472">Membrane</keyword>
<dbReference type="EMBL" id="JBHMEY010000067">
    <property type="protein sequence ID" value="MFB9098162.1"/>
    <property type="molecule type" value="Genomic_DNA"/>
</dbReference>
<proteinExistence type="predicted"/>
<keyword evidence="1" id="KW-1133">Transmembrane helix</keyword>
<protein>
    <submittedName>
        <fullName evidence="2">Uncharacterized protein</fullName>
    </submittedName>
</protein>
<evidence type="ECO:0000313" key="3">
    <source>
        <dbReference type="Proteomes" id="UP001589607"/>
    </source>
</evidence>
<dbReference type="Proteomes" id="UP001589607">
    <property type="component" value="Unassembled WGS sequence"/>
</dbReference>
<dbReference type="RefSeq" id="WP_236456251.1">
    <property type="nucleotide sequence ID" value="NZ_CBCSGE010000003.1"/>
</dbReference>
<accession>A0ABV5GS18</accession>
<comment type="caution">
    <text evidence="2">The sequence shown here is derived from an EMBL/GenBank/DDBJ whole genome shotgun (WGS) entry which is preliminary data.</text>
</comment>
<feature type="transmembrane region" description="Helical" evidence="1">
    <location>
        <begin position="12"/>
        <end position="30"/>
    </location>
</feature>
<keyword evidence="1" id="KW-0812">Transmembrane</keyword>
<evidence type="ECO:0000313" key="2">
    <source>
        <dbReference type="EMBL" id="MFB9098162.1"/>
    </source>
</evidence>
<organism evidence="2 3">
    <name type="scientific">Flavobacterium jumunjinense</name>
    <dbReference type="NCBI Taxonomy" id="998845"/>
    <lineage>
        <taxon>Bacteria</taxon>
        <taxon>Pseudomonadati</taxon>
        <taxon>Bacteroidota</taxon>
        <taxon>Flavobacteriia</taxon>
        <taxon>Flavobacteriales</taxon>
        <taxon>Flavobacteriaceae</taxon>
        <taxon>Flavobacterium</taxon>
    </lineage>
</organism>